<organism evidence="2 3">
    <name type="scientific">Mesobacillus foraminis</name>
    <dbReference type="NCBI Taxonomy" id="279826"/>
    <lineage>
        <taxon>Bacteria</taxon>
        <taxon>Bacillati</taxon>
        <taxon>Bacillota</taxon>
        <taxon>Bacilli</taxon>
        <taxon>Bacillales</taxon>
        <taxon>Bacillaceae</taxon>
        <taxon>Mesobacillus</taxon>
    </lineage>
</organism>
<keyword evidence="3" id="KW-1185">Reference proteome</keyword>
<evidence type="ECO:0000313" key="3">
    <source>
        <dbReference type="Proteomes" id="UP000295689"/>
    </source>
</evidence>
<dbReference type="Proteomes" id="UP000295689">
    <property type="component" value="Unassembled WGS sequence"/>
</dbReference>
<feature type="coiled-coil region" evidence="1">
    <location>
        <begin position="38"/>
        <end position="85"/>
    </location>
</feature>
<gene>
    <name evidence="2" type="ORF">EV146_108264</name>
</gene>
<comment type="caution">
    <text evidence="2">The sequence shown here is derived from an EMBL/GenBank/DDBJ whole genome shotgun (WGS) entry which is preliminary data.</text>
</comment>
<dbReference type="AlphaFoldDB" id="A0A4V2RDB3"/>
<evidence type="ECO:0000256" key="1">
    <source>
        <dbReference type="SAM" id="Coils"/>
    </source>
</evidence>
<dbReference type="InterPro" id="IPR046208">
    <property type="entry name" value="DUF6241"/>
</dbReference>
<reference evidence="2 3" key="1">
    <citation type="journal article" date="2015" name="Stand. Genomic Sci.">
        <title>Genomic Encyclopedia of Bacterial and Archaeal Type Strains, Phase III: the genomes of soil and plant-associated and newly described type strains.</title>
        <authorList>
            <person name="Whitman W.B."/>
            <person name="Woyke T."/>
            <person name="Klenk H.P."/>
            <person name="Zhou Y."/>
            <person name="Lilburn T.G."/>
            <person name="Beck B.J."/>
            <person name="De Vos P."/>
            <person name="Vandamme P."/>
            <person name="Eisen J.A."/>
            <person name="Garrity G."/>
            <person name="Hugenholtz P."/>
            <person name="Kyrpides N.C."/>
        </authorList>
    </citation>
    <scope>NUCLEOTIDE SEQUENCE [LARGE SCALE GENOMIC DNA]</scope>
    <source>
        <strain evidence="2 3">CV53</strain>
    </source>
</reference>
<dbReference type="Pfam" id="PF19754">
    <property type="entry name" value="DUF6241"/>
    <property type="match status" value="1"/>
</dbReference>
<protein>
    <submittedName>
        <fullName evidence="2">Uncharacterized protein</fullName>
    </submittedName>
</protein>
<dbReference type="EMBL" id="SLVV01000008">
    <property type="protein sequence ID" value="TCN24150.1"/>
    <property type="molecule type" value="Genomic_DNA"/>
</dbReference>
<keyword evidence="1" id="KW-0175">Coiled coil</keyword>
<dbReference type="RefSeq" id="WP_132008262.1">
    <property type="nucleotide sequence ID" value="NZ_JABUHM010000007.1"/>
</dbReference>
<sequence>MRTELKPEKKTKLLMLLGGLALVLVIAAFAAFKINSNARAYELERQKEQEAQQEYEEERLADLEMQQVEEAKLEAEEAAEEAAERLGFIDGVTYDTGLTPEPTQQQVMDVMHKMTHQKVRAEKKIGAIPMVEDTINQVYDIVSNSQFANKDKMLEIADKWKNGWFDTIDSDHNFFWEQKEGTIGKAYGVLSSAEEKEYIKVTFPELVQE</sequence>
<name>A0A4V2RDB3_9BACI</name>
<evidence type="ECO:0000313" key="2">
    <source>
        <dbReference type="EMBL" id="TCN24150.1"/>
    </source>
</evidence>
<proteinExistence type="predicted"/>
<accession>A0A4V2RDB3</accession>